<comment type="caution">
    <text evidence="8">The sequence shown here is derived from an EMBL/GenBank/DDBJ whole genome shotgun (WGS) entry which is preliminary data.</text>
</comment>
<dbReference type="CDD" id="cd13545">
    <property type="entry name" value="PBP2_TbpA"/>
    <property type="match status" value="1"/>
</dbReference>
<evidence type="ECO:0000256" key="6">
    <source>
        <dbReference type="ARBA" id="ARBA00022764"/>
    </source>
</evidence>
<evidence type="ECO:0000256" key="5">
    <source>
        <dbReference type="ARBA" id="ARBA00022729"/>
    </source>
</evidence>
<reference evidence="8 9" key="1">
    <citation type="submission" date="2022-10" db="EMBL/GenBank/DDBJ databases">
        <title>Defluviimonas sp. nov., isolated from ocean surface sediments.</title>
        <authorList>
            <person name="He W."/>
            <person name="Wang L."/>
            <person name="Zhang D.-F."/>
        </authorList>
    </citation>
    <scope>NUCLEOTIDE SEQUENCE [LARGE SCALE GENOMIC DNA]</scope>
    <source>
        <strain evidence="8 9">WL0024</strain>
    </source>
</reference>
<sequence>MRHSLMIAGLLCATTAAAQDKPVLTVYTYDSFVSEWGPGPQVEAAFEAECGCDLNFVASGDGAALLARVLLEGDSTEADIVLGLDTNLTAKAAESGLFADHPALDVSWSLPIDWADPIFVPYDWGQFAFVYDRTKTETVPADFEALAASDLTIVIEDPRSSTPGLGLLYWVKQAYGERAPEIWAGLADNIVTVTPGWSEAYGLFLEGEADMVLSYTTSPAYHLIAESDDTKAAAPFTEGHYLQVEVAAKLAGTDQGALADRFLAFMTSDAFQSLIPETNWMYPAVTPAAGLPKGFETLIRPEKSLLYSATEAAAIRDAALAEWQTALSR</sequence>
<dbReference type="PANTHER" id="PTHR30006:SF3">
    <property type="entry name" value="THIAMINE-BINDING PERIPLASMIC PROTEIN"/>
    <property type="match status" value="1"/>
</dbReference>
<evidence type="ECO:0000256" key="7">
    <source>
        <dbReference type="SAM" id="SignalP"/>
    </source>
</evidence>
<dbReference type="NCBIfam" id="TIGR01254">
    <property type="entry name" value="sfuA"/>
    <property type="match status" value="1"/>
</dbReference>
<protein>
    <recommendedName>
        <fullName evidence="3">Thiamine-binding periplasmic protein</fullName>
    </recommendedName>
</protein>
<name>A0ABT2X2Q0_9RHOB</name>
<comment type="similarity">
    <text evidence="2">Belongs to the bacterial solute-binding protein 1 family.</text>
</comment>
<organism evidence="8 9">
    <name type="scientific">Albidovulum salinarum</name>
    <dbReference type="NCBI Taxonomy" id="2984153"/>
    <lineage>
        <taxon>Bacteria</taxon>
        <taxon>Pseudomonadati</taxon>
        <taxon>Pseudomonadota</taxon>
        <taxon>Alphaproteobacteria</taxon>
        <taxon>Rhodobacterales</taxon>
        <taxon>Paracoccaceae</taxon>
        <taxon>Albidovulum</taxon>
    </lineage>
</organism>
<evidence type="ECO:0000256" key="3">
    <source>
        <dbReference type="ARBA" id="ARBA00019815"/>
    </source>
</evidence>
<evidence type="ECO:0000256" key="4">
    <source>
        <dbReference type="ARBA" id="ARBA00022448"/>
    </source>
</evidence>
<proteinExistence type="inferred from homology"/>
<dbReference type="InterPro" id="IPR005948">
    <property type="entry name" value="ThiB-like"/>
</dbReference>
<accession>A0ABT2X2Q0</accession>
<dbReference type="Pfam" id="PF01547">
    <property type="entry name" value="SBP_bac_1"/>
    <property type="match status" value="1"/>
</dbReference>
<dbReference type="Proteomes" id="UP001209535">
    <property type="component" value="Unassembled WGS sequence"/>
</dbReference>
<dbReference type="SUPFAM" id="SSF53850">
    <property type="entry name" value="Periplasmic binding protein-like II"/>
    <property type="match status" value="1"/>
</dbReference>
<keyword evidence="5 7" id="KW-0732">Signal</keyword>
<feature type="chain" id="PRO_5045327394" description="Thiamine-binding periplasmic protein" evidence="7">
    <location>
        <begin position="19"/>
        <end position="329"/>
    </location>
</feature>
<dbReference type="Gene3D" id="3.40.190.10">
    <property type="entry name" value="Periplasmic binding protein-like II"/>
    <property type="match status" value="2"/>
</dbReference>
<evidence type="ECO:0000313" key="8">
    <source>
        <dbReference type="EMBL" id="MCU9848220.1"/>
    </source>
</evidence>
<dbReference type="RefSeq" id="WP_263335364.1">
    <property type="nucleotide sequence ID" value="NZ_JAOVQO010000007.1"/>
</dbReference>
<gene>
    <name evidence="8" type="primary">thiB</name>
    <name evidence="8" type="ORF">OEZ60_09390</name>
</gene>
<dbReference type="EMBL" id="JAOVQO010000007">
    <property type="protein sequence ID" value="MCU9848220.1"/>
    <property type="molecule type" value="Genomic_DNA"/>
</dbReference>
<dbReference type="InterPro" id="IPR006059">
    <property type="entry name" value="SBP"/>
</dbReference>
<feature type="signal peptide" evidence="7">
    <location>
        <begin position="1"/>
        <end position="18"/>
    </location>
</feature>
<dbReference type="PANTHER" id="PTHR30006">
    <property type="entry name" value="THIAMINE-BINDING PERIPLASMIC PROTEIN-RELATED"/>
    <property type="match status" value="1"/>
</dbReference>
<dbReference type="InterPro" id="IPR005967">
    <property type="entry name" value="ThiB"/>
</dbReference>
<dbReference type="NCBIfam" id="TIGR01276">
    <property type="entry name" value="thiB"/>
    <property type="match status" value="1"/>
</dbReference>
<evidence type="ECO:0000313" key="9">
    <source>
        <dbReference type="Proteomes" id="UP001209535"/>
    </source>
</evidence>
<evidence type="ECO:0000256" key="2">
    <source>
        <dbReference type="ARBA" id="ARBA00008520"/>
    </source>
</evidence>
<comment type="subcellular location">
    <subcellularLocation>
        <location evidence="1">Periplasm</location>
    </subcellularLocation>
</comment>
<keyword evidence="9" id="KW-1185">Reference proteome</keyword>
<keyword evidence="6" id="KW-0574">Periplasm</keyword>
<keyword evidence="4" id="KW-0813">Transport</keyword>
<evidence type="ECO:0000256" key="1">
    <source>
        <dbReference type="ARBA" id="ARBA00004418"/>
    </source>
</evidence>